<dbReference type="InterPro" id="IPR051806">
    <property type="entry name" value="HAD-like_SPP"/>
</dbReference>
<dbReference type="STRING" id="370526.SAMN04489835_4889"/>
<dbReference type="RefSeq" id="WP_083409375.1">
    <property type="nucleotide sequence ID" value="NZ_LT629971.1"/>
</dbReference>
<dbReference type="AlphaFoldDB" id="A0A1H6LGK0"/>
<dbReference type="InterPro" id="IPR023214">
    <property type="entry name" value="HAD_sf"/>
</dbReference>
<reference evidence="2" key="1">
    <citation type="submission" date="2016-10" db="EMBL/GenBank/DDBJ databases">
        <authorList>
            <person name="Varghese N."/>
            <person name="Submissions S."/>
        </authorList>
    </citation>
    <scope>NUCLEOTIDE SEQUENCE [LARGE SCALE GENOMIC DNA]</scope>
    <source>
        <strain evidence="2">DSM 45405</strain>
    </source>
</reference>
<dbReference type="InterPro" id="IPR036412">
    <property type="entry name" value="HAD-like_sf"/>
</dbReference>
<dbReference type="SFLD" id="SFLDS00003">
    <property type="entry name" value="Haloacid_Dehalogenase"/>
    <property type="match status" value="1"/>
</dbReference>
<proteinExistence type="predicted"/>
<dbReference type="PANTHER" id="PTHR43481:SF4">
    <property type="entry name" value="GLYCEROL-1-PHOSPHATE PHOSPHOHYDROLASE 1-RELATED"/>
    <property type="match status" value="1"/>
</dbReference>
<dbReference type="Gene3D" id="1.10.150.240">
    <property type="entry name" value="Putative phosphatase, domain 2"/>
    <property type="match status" value="1"/>
</dbReference>
<dbReference type="OrthoDB" id="9800058at2"/>
<dbReference type="Pfam" id="PF00702">
    <property type="entry name" value="Hydrolase"/>
    <property type="match status" value="1"/>
</dbReference>
<protein>
    <submittedName>
        <fullName evidence="1">Sugar-phosphatase</fullName>
    </submittedName>
</protein>
<dbReference type="EMBL" id="LT629971">
    <property type="protein sequence ID" value="SEH85187.1"/>
    <property type="molecule type" value="Genomic_DNA"/>
</dbReference>
<dbReference type="InterPro" id="IPR023198">
    <property type="entry name" value="PGP-like_dom2"/>
</dbReference>
<evidence type="ECO:0000313" key="2">
    <source>
        <dbReference type="Proteomes" id="UP000182915"/>
    </source>
</evidence>
<evidence type="ECO:0000313" key="1">
    <source>
        <dbReference type="EMBL" id="SEH85187.1"/>
    </source>
</evidence>
<accession>A0A1H6LGK0</accession>
<dbReference type="Gene3D" id="3.40.50.1000">
    <property type="entry name" value="HAD superfamily/HAD-like"/>
    <property type="match status" value="1"/>
</dbReference>
<dbReference type="Proteomes" id="UP000182915">
    <property type="component" value="Chromosome I"/>
</dbReference>
<dbReference type="GO" id="GO:0050308">
    <property type="term" value="F:sugar-phosphatase activity"/>
    <property type="evidence" value="ECO:0007669"/>
    <property type="project" value="TreeGrafter"/>
</dbReference>
<dbReference type="PANTHER" id="PTHR43481">
    <property type="entry name" value="FRUCTOSE-1-PHOSPHATE PHOSPHATASE"/>
    <property type="match status" value="1"/>
</dbReference>
<sequence length="221" mass="23188">MTGSVRIDVDGLLLDCDGVLVDSHDAAAIAWNRWATHWAPGFDFHRDIEHGRRISDLVAELIGDTSQVEVAAAELKQLELDTATDVRPIPGARELLAACPPGRWAVVTSGNRALATARMASAGLPPAPVLVTGEDVDNGKPFPDPYLLAAQRLQIPPERCAVFEDAPAGIASAREAGVPTIVGVGAAAAPVTLAVADLRAVRFDGARLEIARDALLPQTGE</sequence>
<organism evidence="1 2">
    <name type="scientific">Mycolicibacterium rutilum</name>
    <name type="common">Mycobacterium rutilum</name>
    <dbReference type="NCBI Taxonomy" id="370526"/>
    <lineage>
        <taxon>Bacteria</taxon>
        <taxon>Bacillati</taxon>
        <taxon>Actinomycetota</taxon>
        <taxon>Actinomycetes</taxon>
        <taxon>Mycobacteriales</taxon>
        <taxon>Mycobacteriaceae</taxon>
        <taxon>Mycolicibacterium</taxon>
    </lineage>
</organism>
<name>A0A1H6LGK0_MYCRU</name>
<dbReference type="SUPFAM" id="SSF56784">
    <property type="entry name" value="HAD-like"/>
    <property type="match status" value="1"/>
</dbReference>
<dbReference type="SFLD" id="SFLDG01129">
    <property type="entry name" value="C1.5:_HAD__Beta-PGM__Phosphata"/>
    <property type="match status" value="1"/>
</dbReference>
<gene>
    <name evidence="1" type="ORF">SAMN04489835_4889</name>
</gene>
<dbReference type="NCBIfam" id="TIGR01509">
    <property type="entry name" value="HAD-SF-IA-v3"/>
    <property type="match status" value="1"/>
</dbReference>
<keyword evidence="2" id="KW-1185">Reference proteome</keyword>
<dbReference type="InterPro" id="IPR006439">
    <property type="entry name" value="HAD-SF_hydro_IA"/>
</dbReference>